<organism evidence="3 4">
    <name type="scientific">Thiomonas arsenitoxydans (strain DSM 22701 / CIP 110005 / 3As)</name>
    <dbReference type="NCBI Taxonomy" id="426114"/>
    <lineage>
        <taxon>Bacteria</taxon>
        <taxon>Pseudomonadati</taxon>
        <taxon>Pseudomonadota</taxon>
        <taxon>Betaproteobacteria</taxon>
        <taxon>Burkholderiales</taxon>
        <taxon>Thiomonas</taxon>
    </lineage>
</organism>
<gene>
    <name evidence="3" type="ORF">J0I24_03485</name>
</gene>
<accession>A0A8I1SV71</accession>
<name>A0A8I1SV71_THIA3</name>
<evidence type="ECO:0000313" key="3">
    <source>
        <dbReference type="EMBL" id="MBN8743348.1"/>
    </source>
</evidence>
<dbReference type="Proteomes" id="UP000664800">
    <property type="component" value="Unassembled WGS sequence"/>
</dbReference>
<keyword evidence="2" id="KW-0732">Signal</keyword>
<feature type="signal peptide" evidence="2">
    <location>
        <begin position="1"/>
        <end position="22"/>
    </location>
</feature>
<feature type="chain" id="PRO_5034535341" evidence="2">
    <location>
        <begin position="23"/>
        <end position="155"/>
    </location>
</feature>
<evidence type="ECO:0000256" key="1">
    <source>
        <dbReference type="SAM" id="MobiDB-lite"/>
    </source>
</evidence>
<evidence type="ECO:0000256" key="2">
    <source>
        <dbReference type="SAM" id="SignalP"/>
    </source>
</evidence>
<dbReference type="AlphaFoldDB" id="A0A8I1SV71"/>
<proteinExistence type="predicted"/>
<feature type="compositionally biased region" description="Polar residues" evidence="1">
    <location>
        <begin position="46"/>
        <end position="59"/>
    </location>
</feature>
<dbReference type="EMBL" id="JAFKMR010000011">
    <property type="protein sequence ID" value="MBN8743348.1"/>
    <property type="molecule type" value="Genomic_DNA"/>
</dbReference>
<sequence>MRNLVRFGVGVLMALGAVSADAQTAEHSAESPTAPVWRCGNTYSHQPCGSGQTVPTQDARTPEQREQAQVQQQRLNALLDARDQERAAQGAQEQQRAAAVYREQKRLLALQQREAKKAKKVKRAAEKAHAARHKHRLQQTRERRVVIPPSPDSAP</sequence>
<feature type="region of interest" description="Disordered" evidence="1">
    <location>
        <begin position="113"/>
        <end position="155"/>
    </location>
</feature>
<protein>
    <submittedName>
        <fullName evidence="3">Uncharacterized protein</fullName>
    </submittedName>
</protein>
<feature type="region of interest" description="Disordered" evidence="1">
    <location>
        <begin position="46"/>
        <end position="71"/>
    </location>
</feature>
<dbReference type="RefSeq" id="WP_276728004.1">
    <property type="nucleotide sequence ID" value="NZ_JAFKMR010000011.1"/>
</dbReference>
<comment type="caution">
    <text evidence="3">The sequence shown here is derived from an EMBL/GenBank/DDBJ whole genome shotgun (WGS) entry which is preliminary data.</text>
</comment>
<evidence type="ECO:0000313" key="4">
    <source>
        <dbReference type="Proteomes" id="UP000664800"/>
    </source>
</evidence>
<reference evidence="3" key="1">
    <citation type="submission" date="2021-02" db="EMBL/GenBank/DDBJ databases">
        <title>Thiocyanate and organic carbon inputs drive convergent selection for specific autotrophic Afipia and Thiobacillus strains within complex microbiomes.</title>
        <authorList>
            <person name="Huddy R.J."/>
            <person name="Sachdeva R."/>
            <person name="Kadzinga F."/>
            <person name="Kantor R.S."/>
            <person name="Harrison S.T.L."/>
            <person name="Banfield J.F."/>
        </authorList>
    </citation>
    <scope>NUCLEOTIDE SEQUENCE</scope>
    <source>
        <strain evidence="3">SCN18_13_7_16_R3_B_64_19</strain>
    </source>
</reference>